<accession>A0A849HDI5</accession>
<dbReference type="EMBL" id="JABEPQ010000005">
    <property type="protein sequence ID" value="NNM47960.1"/>
    <property type="molecule type" value="Genomic_DNA"/>
</dbReference>
<keyword evidence="2" id="KW-1133">Transmembrane helix</keyword>
<keyword evidence="2" id="KW-0812">Transmembrane</keyword>
<dbReference type="AlphaFoldDB" id="A0A849HDI5"/>
<proteinExistence type="predicted"/>
<keyword evidence="4" id="KW-1185">Reference proteome</keyword>
<feature type="transmembrane region" description="Helical" evidence="2">
    <location>
        <begin position="189"/>
        <end position="211"/>
    </location>
</feature>
<dbReference type="RefSeq" id="WP_171245075.1">
    <property type="nucleotide sequence ID" value="NZ_JABEPQ010000005.1"/>
</dbReference>
<dbReference type="Proteomes" id="UP000588586">
    <property type="component" value="Unassembled WGS sequence"/>
</dbReference>
<gene>
    <name evidence="3" type="ORF">HJG52_18395</name>
</gene>
<evidence type="ECO:0000256" key="1">
    <source>
        <dbReference type="SAM" id="MobiDB-lite"/>
    </source>
</evidence>
<reference evidence="3 4" key="1">
    <citation type="submission" date="2020-04" db="EMBL/GenBank/DDBJ databases">
        <title>Knoellia sp. isolate from air conditioner.</title>
        <authorList>
            <person name="Chea S."/>
            <person name="Kim D.-U."/>
        </authorList>
    </citation>
    <scope>NUCLEOTIDE SEQUENCE [LARGE SCALE GENOMIC DNA]</scope>
    <source>
        <strain evidence="3 4">DB2414S</strain>
    </source>
</reference>
<name>A0A849HDI5_9MICO</name>
<protein>
    <submittedName>
        <fullName evidence="3">ABC transporter permease</fullName>
    </submittedName>
</protein>
<feature type="transmembrane region" description="Helical" evidence="2">
    <location>
        <begin position="144"/>
        <end position="169"/>
    </location>
</feature>
<feature type="transmembrane region" description="Helical" evidence="2">
    <location>
        <begin position="108"/>
        <end position="132"/>
    </location>
</feature>
<evidence type="ECO:0000313" key="3">
    <source>
        <dbReference type="EMBL" id="NNM47960.1"/>
    </source>
</evidence>
<comment type="caution">
    <text evidence="3">The sequence shown here is derived from an EMBL/GenBank/DDBJ whole genome shotgun (WGS) entry which is preliminary data.</text>
</comment>
<feature type="compositionally biased region" description="Polar residues" evidence="1">
    <location>
        <begin position="1"/>
        <end position="27"/>
    </location>
</feature>
<feature type="transmembrane region" description="Helical" evidence="2">
    <location>
        <begin position="81"/>
        <end position="102"/>
    </location>
</feature>
<sequence length="236" mass="24664">MSTTNRSAGNPGTQPSAGTSTASSSNPARLRPGSVRASMPLTGWRTVDLLTMVFLGAAFGIAYWGWGLAYRVPSEALGSAFAPISALTYGPWLLAGVVGGLVVRRPGAAFGCEVIAALVSMLPGTAWGADTLYSGIIEGLGAELVFAIFGYRAFGLVVAMLSGALSGFLESIWELYRFGYLSTWQGSWWVVYAACFVVSGVVLAGVLGWLLTRALARAGALNAFPPGQELRESRAV</sequence>
<keyword evidence="2" id="KW-0472">Membrane</keyword>
<dbReference type="PIRSF" id="PIRSF037394">
    <property type="entry name" value="ABC_thiamine-permease_YkoE_prd"/>
    <property type="match status" value="1"/>
</dbReference>
<dbReference type="Pfam" id="PF09819">
    <property type="entry name" value="ABC_cobalt"/>
    <property type="match status" value="1"/>
</dbReference>
<evidence type="ECO:0000313" key="4">
    <source>
        <dbReference type="Proteomes" id="UP000588586"/>
    </source>
</evidence>
<organism evidence="3 4">
    <name type="scientific">Knoellia koreensis</name>
    <dbReference type="NCBI Taxonomy" id="2730921"/>
    <lineage>
        <taxon>Bacteria</taxon>
        <taxon>Bacillati</taxon>
        <taxon>Actinomycetota</taxon>
        <taxon>Actinomycetes</taxon>
        <taxon>Micrococcales</taxon>
        <taxon>Intrasporangiaceae</taxon>
        <taxon>Knoellia</taxon>
    </lineage>
</organism>
<feature type="transmembrane region" description="Helical" evidence="2">
    <location>
        <begin position="49"/>
        <end position="69"/>
    </location>
</feature>
<dbReference type="InterPro" id="IPR017195">
    <property type="entry name" value="ABC_thiamin-permease_prd"/>
</dbReference>
<evidence type="ECO:0000256" key="2">
    <source>
        <dbReference type="SAM" id="Phobius"/>
    </source>
</evidence>
<feature type="region of interest" description="Disordered" evidence="1">
    <location>
        <begin position="1"/>
        <end position="34"/>
    </location>
</feature>